<proteinExistence type="predicted"/>
<organism evidence="2 3">
    <name type="scientific">Mucilaginibacter ximonensis</name>
    <dbReference type="NCBI Taxonomy" id="538021"/>
    <lineage>
        <taxon>Bacteria</taxon>
        <taxon>Pseudomonadati</taxon>
        <taxon>Bacteroidota</taxon>
        <taxon>Sphingobacteriia</taxon>
        <taxon>Sphingobacteriales</taxon>
        <taxon>Sphingobacteriaceae</taxon>
        <taxon>Mucilaginibacter</taxon>
    </lineage>
</organism>
<comment type="caution">
    <text evidence="2">The sequence shown here is derived from an EMBL/GenBank/DDBJ whole genome shotgun (WGS) entry which is preliminary data.</text>
</comment>
<evidence type="ECO:0000313" key="2">
    <source>
        <dbReference type="EMBL" id="MFD2873143.1"/>
    </source>
</evidence>
<feature type="transmembrane region" description="Helical" evidence="1">
    <location>
        <begin position="32"/>
        <end position="49"/>
    </location>
</feature>
<keyword evidence="1" id="KW-0812">Transmembrane</keyword>
<keyword evidence="3" id="KW-1185">Reference proteome</keyword>
<accession>A0ABW5YCT0</accession>
<sequence length="65" mass="7640">MKPILRILLYVLVVGVVVLVHTLFFIHHPPEVQLAFLTPGITLLAYSIIRDDLYKRPTMRWARER</sequence>
<reference evidence="3" key="1">
    <citation type="journal article" date="2019" name="Int. J. Syst. Evol. Microbiol.">
        <title>The Global Catalogue of Microorganisms (GCM) 10K type strain sequencing project: providing services to taxonomists for standard genome sequencing and annotation.</title>
        <authorList>
            <consortium name="The Broad Institute Genomics Platform"/>
            <consortium name="The Broad Institute Genome Sequencing Center for Infectious Disease"/>
            <person name="Wu L."/>
            <person name="Ma J."/>
        </authorList>
    </citation>
    <scope>NUCLEOTIDE SEQUENCE [LARGE SCALE GENOMIC DNA]</scope>
    <source>
        <strain evidence="3">KCTC 22437</strain>
    </source>
</reference>
<dbReference type="EMBL" id="JBHUPD010000002">
    <property type="protein sequence ID" value="MFD2873143.1"/>
    <property type="molecule type" value="Genomic_DNA"/>
</dbReference>
<name>A0ABW5YCT0_9SPHI</name>
<protein>
    <submittedName>
        <fullName evidence="2">Uncharacterized protein</fullName>
    </submittedName>
</protein>
<keyword evidence="1" id="KW-1133">Transmembrane helix</keyword>
<dbReference type="Proteomes" id="UP001597557">
    <property type="component" value="Unassembled WGS sequence"/>
</dbReference>
<keyword evidence="1" id="KW-0472">Membrane</keyword>
<feature type="transmembrane region" description="Helical" evidence="1">
    <location>
        <begin position="7"/>
        <end position="26"/>
    </location>
</feature>
<evidence type="ECO:0000256" key="1">
    <source>
        <dbReference type="SAM" id="Phobius"/>
    </source>
</evidence>
<gene>
    <name evidence="2" type="ORF">ACFS5N_11725</name>
</gene>
<dbReference type="RefSeq" id="WP_377185579.1">
    <property type="nucleotide sequence ID" value="NZ_JBHUPD010000002.1"/>
</dbReference>
<evidence type="ECO:0000313" key="3">
    <source>
        <dbReference type="Proteomes" id="UP001597557"/>
    </source>
</evidence>